<accession>A0A0C2X9E3</accession>
<feature type="compositionally biased region" description="Basic residues" evidence="1">
    <location>
        <begin position="159"/>
        <end position="168"/>
    </location>
</feature>
<dbReference type="OrthoDB" id="27237at2759"/>
<dbReference type="GO" id="GO:0005634">
    <property type="term" value="C:nucleus"/>
    <property type="evidence" value="ECO:0007669"/>
    <property type="project" value="TreeGrafter"/>
</dbReference>
<name>A0A0C2X9E3_AMAMK</name>
<feature type="region of interest" description="Disordered" evidence="1">
    <location>
        <begin position="686"/>
        <end position="720"/>
    </location>
</feature>
<dbReference type="EMBL" id="KN818223">
    <property type="protein sequence ID" value="KIL70987.1"/>
    <property type="molecule type" value="Genomic_DNA"/>
</dbReference>
<dbReference type="PANTHER" id="PTHR13060">
    <property type="entry name" value="SGT1 PROTEIN HSGT1 SUPPRESSOR OF GCR2"/>
    <property type="match status" value="1"/>
</dbReference>
<dbReference type="STRING" id="946122.A0A0C2X9E3"/>
<feature type="compositionally biased region" description="Acidic residues" evidence="1">
    <location>
        <begin position="763"/>
        <end position="774"/>
    </location>
</feature>
<feature type="compositionally biased region" description="Acidic residues" evidence="1">
    <location>
        <begin position="517"/>
        <end position="540"/>
    </location>
</feature>
<evidence type="ECO:0008006" key="4">
    <source>
        <dbReference type="Google" id="ProtNLM"/>
    </source>
</evidence>
<feature type="compositionally biased region" description="Acidic residues" evidence="1">
    <location>
        <begin position="470"/>
        <end position="481"/>
    </location>
</feature>
<evidence type="ECO:0000256" key="1">
    <source>
        <dbReference type="SAM" id="MobiDB-lite"/>
    </source>
</evidence>
<sequence>MSTGLTISDVFSRQPAIAQDTLQYVLYPPQNLSDEDSVTAFAACILAFVDELLQDFIWHRDSFELKVVENPESDGFILQGFMRVGDSIDDEWSVVWLLKLISAKEDLAISVFDSDGEFLLIEAAEALPAWVEPSNSENRVWIYNSRLHLLPLSHISPPSRRKHRRKLPGRSESDDEDLTVEDDNEWISANDAANVIMDPFIDTFAPEAVEKLVWQRISGYPAALKDHVHVTKAWIPVDVAKALTTDLSLVQRAVEAFYTRDALELRSAHRMSRFPPDTSVLRPIRMTRTAYAQLVGQKFFPPKVFGRWQEKEATREWSWRDVGMKIAVGFEMLYQETKARHDAIETAESVKSSTDAKKDALRRDPHYVKYLQNLAATDYFKGEIQGSRLWQDLENKAVTVYINVRREDNASRPSFASQVKLAIAQISSLPEVPDHEDNDDWLNVDAQDFDELLEKTMGVSKAEQRKPSDEMDMDENKDDAEERLASAQATKLKELATKVEKFVEGEGDMEGARFEDENLSDEEFSDDEDIVSEDGEDSDEKAERRAAMDRLVPALDPSEYGRMPASFHSNSQRVAATTIKTDKAADNENQSSTDVSARERRIRPPILPRDNFEGVDSDDETDEESEDEESEEEKPQVVGEVEIDMAEEEEEFLEFSRQALGITDEHWNEIILDRKSRGAFLPSSAMAKPLKAKEERSNMPIARKEESDNAKASARAKSGVNPKLDSFEAVMKAMDEELARVRNASQKTAPSNSKGKGKAQEPSTEEGDDIEAAMEAELKASLERDEDEEDEETAEDVVDYNLIKNFLESFKSQEGLAGPVSSMAGRLQPEWKLPRDFGGSS</sequence>
<organism evidence="2 3">
    <name type="scientific">Amanita muscaria (strain Koide BX008)</name>
    <dbReference type="NCBI Taxonomy" id="946122"/>
    <lineage>
        <taxon>Eukaryota</taxon>
        <taxon>Fungi</taxon>
        <taxon>Dikarya</taxon>
        <taxon>Basidiomycota</taxon>
        <taxon>Agaricomycotina</taxon>
        <taxon>Agaricomycetes</taxon>
        <taxon>Agaricomycetidae</taxon>
        <taxon>Agaricales</taxon>
        <taxon>Pluteineae</taxon>
        <taxon>Amanitaceae</taxon>
        <taxon>Amanita</taxon>
    </lineage>
</organism>
<dbReference type="AlphaFoldDB" id="A0A0C2X9E3"/>
<dbReference type="PANTHER" id="PTHR13060:SF0">
    <property type="entry name" value="PROTEIN ECDYSONELESS HOMOLOG"/>
    <property type="match status" value="1"/>
</dbReference>
<proteinExistence type="predicted"/>
<evidence type="ECO:0000313" key="2">
    <source>
        <dbReference type="EMBL" id="KIL70987.1"/>
    </source>
</evidence>
<feature type="compositionally biased region" description="Basic and acidic residues" evidence="1">
    <location>
        <begin position="503"/>
        <end position="516"/>
    </location>
</feature>
<feature type="compositionally biased region" description="Polar residues" evidence="1">
    <location>
        <begin position="743"/>
        <end position="754"/>
    </location>
</feature>
<feature type="compositionally biased region" description="Acidic residues" evidence="1">
    <location>
        <begin position="613"/>
        <end position="632"/>
    </location>
</feature>
<dbReference type="Pfam" id="PF07093">
    <property type="entry name" value="SGT1"/>
    <property type="match status" value="1"/>
</dbReference>
<feature type="region of interest" description="Disordered" evidence="1">
    <location>
        <begin position="738"/>
        <end position="798"/>
    </location>
</feature>
<evidence type="ECO:0000313" key="3">
    <source>
        <dbReference type="Proteomes" id="UP000054549"/>
    </source>
</evidence>
<dbReference type="InterPro" id="IPR010770">
    <property type="entry name" value="Ecd"/>
</dbReference>
<gene>
    <name evidence="2" type="ORF">M378DRAFT_66554</name>
</gene>
<feature type="region of interest" description="Disordered" evidence="1">
    <location>
        <begin position="158"/>
        <end position="179"/>
    </location>
</feature>
<feature type="region of interest" description="Disordered" evidence="1">
    <location>
        <begin position="455"/>
        <end position="482"/>
    </location>
</feature>
<reference evidence="2 3" key="1">
    <citation type="submission" date="2014-04" db="EMBL/GenBank/DDBJ databases">
        <title>Evolutionary Origins and Diversification of the Mycorrhizal Mutualists.</title>
        <authorList>
            <consortium name="DOE Joint Genome Institute"/>
            <consortium name="Mycorrhizal Genomics Consortium"/>
            <person name="Kohler A."/>
            <person name="Kuo A."/>
            <person name="Nagy L.G."/>
            <person name="Floudas D."/>
            <person name="Copeland A."/>
            <person name="Barry K.W."/>
            <person name="Cichocki N."/>
            <person name="Veneault-Fourrey C."/>
            <person name="LaButti K."/>
            <person name="Lindquist E.A."/>
            <person name="Lipzen A."/>
            <person name="Lundell T."/>
            <person name="Morin E."/>
            <person name="Murat C."/>
            <person name="Riley R."/>
            <person name="Ohm R."/>
            <person name="Sun H."/>
            <person name="Tunlid A."/>
            <person name="Henrissat B."/>
            <person name="Grigoriev I.V."/>
            <person name="Hibbett D.S."/>
            <person name="Martin F."/>
        </authorList>
    </citation>
    <scope>NUCLEOTIDE SEQUENCE [LARGE SCALE GENOMIC DNA]</scope>
    <source>
        <strain evidence="2 3">Koide BX008</strain>
    </source>
</reference>
<keyword evidence="3" id="KW-1185">Reference proteome</keyword>
<feature type="compositionally biased region" description="Basic and acidic residues" evidence="1">
    <location>
        <begin position="691"/>
        <end position="709"/>
    </location>
</feature>
<dbReference type="Proteomes" id="UP000054549">
    <property type="component" value="Unassembled WGS sequence"/>
</dbReference>
<feature type="region of interest" description="Disordered" evidence="1">
    <location>
        <begin position="503"/>
        <end position="639"/>
    </location>
</feature>
<protein>
    <recommendedName>
        <fullName evidence="4">SGT1-domain-containing protein</fullName>
    </recommendedName>
</protein>
<feature type="compositionally biased region" description="Acidic residues" evidence="1">
    <location>
        <begin position="784"/>
        <end position="798"/>
    </location>
</feature>
<dbReference type="InParanoid" id="A0A0C2X9E3"/>
<dbReference type="HOGENOM" id="CLU_006241_1_0_1"/>